<dbReference type="EMBL" id="PPED02000001">
    <property type="protein sequence ID" value="PWN71886.1"/>
    <property type="molecule type" value="Genomic_DNA"/>
</dbReference>
<feature type="transmembrane region" description="Helical" evidence="6">
    <location>
        <begin position="195"/>
        <end position="216"/>
    </location>
</feature>
<dbReference type="PANTHER" id="PTHR30294">
    <property type="entry name" value="MEMBRANE COMPONENT OF ABC TRANSPORTER YHHJ-RELATED"/>
    <property type="match status" value="1"/>
</dbReference>
<evidence type="ECO:0000313" key="8">
    <source>
        <dbReference type="EMBL" id="PWN71886.1"/>
    </source>
</evidence>
<accession>A0A316XGM5</accession>
<evidence type="ECO:0000313" key="9">
    <source>
        <dbReference type="Proteomes" id="UP000236594"/>
    </source>
</evidence>
<feature type="transmembrane region" description="Helical" evidence="6">
    <location>
        <begin position="282"/>
        <end position="303"/>
    </location>
</feature>
<dbReference type="InterPro" id="IPR013525">
    <property type="entry name" value="ABC2_TM"/>
</dbReference>
<keyword evidence="3 6" id="KW-0812">Transmembrane</keyword>
<dbReference type="AlphaFoldDB" id="A0A316XGM5"/>
<feature type="transmembrane region" description="Helical" evidence="6">
    <location>
        <begin position="248"/>
        <end position="270"/>
    </location>
</feature>
<comment type="caution">
    <text evidence="8">The sequence shown here is derived from an EMBL/GenBank/DDBJ whole genome shotgun (WGS) entry which is preliminary data.</text>
</comment>
<gene>
    <name evidence="8" type="ORF">C1631_004520</name>
</gene>
<comment type="subcellular location">
    <subcellularLocation>
        <location evidence="1">Cell membrane</location>
        <topology evidence="1">Multi-pass membrane protein</topology>
    </subcellularLocation>
</comment>
<feature type="transmembrane region" description="Helical" evidence="6">
    <location>
        <begin position="315"/>
        <end position="337"/>
    </location>
</feature>
<evidence type="ECO:0000256" key="5">
    <source>
        <dbReference type="ARBA" id="ARBA00023136"/>
    </source>
</evidence>
<evidence type="ECO:0000256" key="1">
    <source>
        <dbReference type="ARBA" id="ARBA00004651"/>
    </source>
</evidence>
<dbReference type="OrthoDB" id="9811522at2"/>
<dbReference type="Pfam" id="PF12698">
    <property type="entry name" value="ABC2_membrane_3"/>
    <property type="match status" value="1"/>
</dbReference>
<dbReference type="RefSeq" id="WP_109710740.1">
    <property type="nucleotide sequence ID" value="NZ_PPED02000001.1"/>
</dbReference>
<evidence type="ECO:0000256" key="6">
    <source>
        <dbReference type="SAM" id="Phobius"/>
    </source>
</evidence>
<feature type="transmembrane region" description="Helical" evidence="6">
    <location>
        <begin position="21"/>
        <end position="44"/>
    </location>
</feature>
<keyword evidence="9" id="KW-1185">Reference proteome</keyword>
<protein>
    <submittedName>
        <fullName evidence="8">ABC transporter permease</fullName>
    </submittedName>
</protein>
<keyword evidence="2" id="KW-1003">Cell membrane</keyword>
<keyword evidence="5 6" id="KW-0472">Membrane</keyword>
<organism evidence="8 9">
    <name type="scientific">Chryseobacterium phosphatilyticum</name>
    <dbReference type="NCBI Taxonomy" id="475075"/>
    <lineage>
        <taxon>Bacteria</taxon>
        <taxon>Pseudomonadati</taxon>
        <taxon>Bacteroidota</taxon>
        <taxon>Flavobacteriia</taxon>
        <taxon>Flavobacteriales</taxon>
        <taxon>Weeksellaceae</taxon>
        <taxon>Chryseobacterium group</taxon>
        <taxon>Chryseobacterium</taxon>
    </lineage>
</organism>
<dbReference type="PANTHER" id="PTHR30294:SF46">
    <property type="entry name" value="ABC TRANSPORTER PERMEASE"/>
    <property type="match status" value="1"/>
</dbReference>
<feature type="domain" description="ABC-2 type transporter transmembrane" evidence="7">
    <location>
        <begin position="34"/>
        <end position="386"/>
    </location>
</feature>
<evidence type="ECO:0000259" key="7">
    <source>
        <dbReference type="Pfam" id="PF12698"/>
    </source>
</evidence>
<dbReference type="InterPro" id="IPR051449">
    <property type="entry name" value="ABC-2_transporter_component"/>
</dbReference>
<dbReference type="GO" id="GO:0140359">
    <property type="term" value="F:ABC-type transporter activity"/>
    <property type="evidence" value="ECO:0007669"/>
    <property type="project" value="InterPro"/>
</dbReference>
<reference evidence="8 9" key="1">
    <citation type="submission" date="2018-04" db="EMBL/GenBank/DDBJ databases">
        <title>Draft Genome Sequence of Phosphate-Solubilizing Chryseobacterium sp. ISE14 that is a Biocontrol and Plant Growth-Promoting Rhizobacterium Isolated from Cucumber.</title>
        <authorList>
            <person name="Jeong J.-J."/>
            <person name="Sang M.K."/>
            <person name="Choi I.-G."/>
            <person name="Kim K.D."/>
        </authorList>
    </citation>
    <scope>NUCLEOTIDE SEQUENCE [LARGE SCALE GENOMIC DNA]</scope>
    <source>
        <strain evidence="8 9">ISE14</strain>
    </source>
</reference>
<evidence type="ECO:0000256" key="3">
    <source>
        <dbReference type="ARBA" id="ARBA00022692"/>
    </source>
</evidence>
<sequence length="395" mass="44155">MKNNLFYRIIKTIFNACQVELLHFFGDNALRTTFLVFTLVVAFLNSSVYNNEIIEKTPVAVVDLDKTSMSRNFIRMLDATQQVRVLSVSNDMNLAKKEFTQGKVFGILIIPEDFEQKISLGRQASLSLYSDASNMLHNKAVSGATNSVMGTFNAQIEVNKSLHSGLNYENSTISRRSIASITKPLFNPYGGYGTFLLPVVFLVVMQTLLLTAIGVLGGTFREQNKYLETYNISDSIHLRIIPLLLGRALAYLLLCILLFSVMVGSTFTIFKLPFRAAFGDVIVYLIPFFLAVIFLGFALMGVFKRREDAAMSITFLSTPAVFLTGISWPSVVFPQWVNVLSYAFPSTLGARGFLALSQFQAGLGDVKDIWGQMWLTAIFYFIIAVLVNYRLKISQ</sequence>
<evidence type="ECO:0000256" key="4">
    <source>
        <dbReference type="ARBA" id="ARBA00022989"/>
    </source>
</evidence>
<feature type="transmembrane region" description="Helical" evidence="6">
    <location>
        <begin position="369"/>
        <end position="389"/>
    </location>
</feature>
<proteinExistence type="predicted"/>
<keyword evidence="4 6" id="KW-1133">Transmembrane helix</keyword>
<evidence type="ECO:0000256" key="2">
    <source>
        <dbReference type="ARBA" id="ARBA00022475"/>
    </source>
</evidence>
<name>A0A316XGM5_9FLAO</name>
<dbReference type="GO" id="GO:0005886">
    <property type="term" value="C:plasma membrane"/>
    <property type="evidence" value="ECO:0007669"/>
    <property type="project" value="UniProtKB-SubCell"/>
</dbReference>
<dbReference type="Proteomes" id="UP000236594">
    <property type="component" value="Unassembled WGS sequence"/>
</dbReference>
<dbReference type="Gene3D" id="3.40.1710.10">
    <property type="entry name" value="abc type-2 transporter like domain"/>
    <property type="match status" value="1"/>
</dbReference>